<dbReference type="Gene3D" id="3.10.450.50">
    <property type="match status" value="1"/>
</dbReference>
<keyword evidence="2" id="KW-0472">Membrane</keyword>
<feature type="compositionally biased region" description="Low complexity" evidence="1">
    <location>
        <begin position="8"/>
        <end position="23"/>
    </location>
</feature>
<dbReference type="AlphaFoldDB" id="A0A841C9N3"/>
<organism evidence="3 4">
    <name type="scientific">Saccharothrix tamanrassetensis</name>
    <dbReference type="NCBI Taxonomy" id="1051531"/>
    <lineage>
        <taxon>Bacteria</taxon>
        <taxon>Bacillati</taxon>
        <taxon>Actinomycetota</taxon>
        <taxon>Actinomycetes</taxon>
        <taxon>Pseudonocardiales</taxon>
        <taxon>Pseudonocardiaceae</taxon>
        <taxon>Saccharothrix</taxon>
    </lineage>
</organism>
<sequence>MSVPPQQPGSHGPQPGPFGQQPGQPGPQPGYGQQPGGYPPPPPGFPQGGQQQPGYGPPPGGFPPPGQPGQPGYGQQPYGQPGQFNQPGYGQPGGFGDPYGAPRKKSPLPWILAGGGVLVIGVVVVLLLTLGGGGNGTAKDAAESFATAMTNKDYAKLSSLTCAEDQKEIDDLKKAFDPDSISKEIEKNLESMPPAMKEKAKQMQEAAKNIKIVAKVNGVQEKDDTHAEADFSIKLEGVPEELKSMLKDDDSNKIPFIKTDNGWVACEKKK</sequence>
<dbReference type="Proteomes" id="UP000547510">
    <property type="component" value="Unassembled WGS sequence"/>
</dbReference>
<keyword evidence="2" id="KW-1133">Transmembrane helix</keyword>
<feature type="compositionally biased region" description="Pro residues" evidence="1">
    <location>
        <begin position="55"/>
        <end position="68"/>
    </location>
</feature>
<evidence type="ECO:0008006" key="5">
    <source>
        <dbReference type="Google" id="ProtNLM"/>
    </source>
</evidence>
<evidence type="ECO:0000256" key="1">
    <source>
        <dbReference type="SAM" id="MobiDB-lite"/>
    </source>
</evidence>
<evidence type="ECO:0000313" key="3">
    <source>
        <dbReference type="EMBL" id="MBB5954119.1"/>
    </source>
</evidence>
<feature type="transmembrane region" description="Helical" evidence="2">
    <location>
        <begin position="108"/>
        <end position="130"/>
    </location>
</feature>
<evidence type="ECO:0000313" key="4">
    <source>
        <dbReference type="Proteomes" id="UP000547510"/>
    </source>
</evidence>
<keyword evidence="4" id="KW-1185">Reference proteome</keyword>
<dbReference type="EMBL" id="JACHJN010000001">
    <property type="protein sequence ID" value="MBB5954119.1"/>
    <property type="molecule type" value="Genomic_DNA"/>
</dbReference>
<feature type="compositionally biased region" description="Low complexity" evidence="1">
    <location>
        <begin position="73"/>
        <end position="89"/>
    </location>
</feature>
<proteinExistence type="predicted"/>
<dbReference type="RefSeq" id="WP_184688066.1">
    <property type="nucleotide sequence ID" value="NZ_JACHJN010000001.1"/>
</dbReference>
<evidence type="ECO:0000256" key="2">
    <source>
        <dbReference type="SAM" id="Phobius"/>
    </source>
</evidence>
<keyword evidence="2" id="KW-0812">Transmembrane</keyword>
<reference evidence="3 4" key="1">
    <citation type="submission" date="2020-08" db="EMBL/GenBank/DDBJ databases">
        <title>Genomic Encyclopedia of Type Strains, Phase III (KMG-III): the genomes of soil and plant-associated and newly described type strains.</title>
        <authorList>
            <person name="Whitman W."/>
        </authorList>
    </citation>
    <scope>NUCLEOTIDE SEQUENCE [LARGE SCALE GENOMIC DNA]</scope>
    <source>
        <strain evidence="3 4">CECT 8640</strain>
    </source>
</reference>
<protein>
    <recommendedName>
        <fullName evidence="5">DUF4878 domain-containing protein</fullName>
    </recommendedName>
</protein>
<accession>A0A841C9N3</accession>
<name>A0A841C9N3_9PSEU</name>
<gene>
    <name evidence="3" type="ORF">FHS29_000689</name>
</gene>
<comment type="caution">
    <text evidence="3">The sequence shown here is derived from an EMBL/GenBank/DDBJ whole genome shotgun (WGS) entry which is preliminary data.</text>
</comment>
<feature type="region of interest" description="Disordered" evidence="1">
    <location>
        <begin position="1"/>
        <end position="101"/>
    </location>
</feature>